<keyword evidence="6" id="KW-0732">Signal</keyword>
<dbReference type="Proteomes" id="UP000076722">
    <property type="component" value="Unassembled WGS sequence"/>
</dbReference>
<feature type="chain" id="PRO_5007748168" description="Carboxypeptidase" evidence="6">
    <location>
        <begin position="19"/>
        <end position="515"/>
    </location>
</feature>
<reference evidence="7 8" key="1">
    <citation type="journal article" date="2016" name="Mol. Biol. Evol.">
        <title>Comparative Genomics of Early-Diverging Mushroom-Forming Fungi Provides Insights into the Origins of Lignocellulose Decay Capabilities.</title>
        <authorList>
            <person name="Nagy L.G."/>
            <person name="Riley R."/>
            <person name="Tritt A."/>
            <person name="Adam C."/>
            <person name="Daum C."/>
            <person name="Floudas D."/>
            <person name="Sun H."/>
            <person name="Yadav J.S."/>
            <person name="Pangilinan J."/>
            <person name="Larsson K.H."/>
            <person name="Matsuura K."/>
            <person name="Barry K."/>
            <person name="Labutti K."/>
            <person name="Kuo R."/>
            <person name="Ohm R.A."/>
            <person name="Bhattacharya S.S."/>
            <person name="Shirouzu T."/>
            <person name="Yoshinaga Y."/>
            <person name="Martin F.M."/>
            <person name="Grigoriev I.V."/>
            <person name="Hibbett D.S."/>
        </authorList>
    </citation>
    <scope>NUCLEOTIDE SEQUENCE [LARGE SCALE GENOMIC DNA]</scope>
    <source>
        <strain evidence="7 8">HHB9708</strain>
    </source>
</reference>
<dbReference type="PROSITE" id="PS00131">
    <property type="entry name" value="CARBOXYPEPT_SER_SER"/>
    <property type="match status" value="1"/>
</dbReference>
<dbReference type="PANTHER" id="PTHR11802">
    <property type="entry name" value="SERINE PROTEASE FAMILY S10 SERINE CARBOXYPEPTIDASE"/>
    <property type="match status" value="1"/>
</dbReference>
<keyword evidence="2 6" id="KW-0121">Carboxypeptidase</keyword>
<dbReference type="PRINTS" id="PR00724">
    <property type="entry name" value="CRBOXYPTASEC"/>
</dbReference>
<dbReference type="GO" id="GO:0004185">
    <property type="term" value="F:serine-type carboxypeptidase activity"/>
    <property type="evidence" value="ECO:0007669"/>
    <property type="project" value="UniProtKB-UniRule"/>
</dbReference>
<evidence type="ECO:0000256" key="3">
    <source>
        <dbReference type="ARBA" id="ARBA00022670"/>
    </source>
</evidence>
<dbReference type="EMBL" id="KV419418">
    <property type="protein sequence ID" value="KZS90898.1"/>
    <property type="molecule type" value="Genomic_DNA"/>
</dbReference>
<evidence type="ECO:0000313" key="7">
    <source>
        <dbReference type="EMBL" id="KZS90898.1"/>
    </source>
</evidence>
<evidence type="ECO:0000256" key="2">
    <source>
        <dbReference type="ARBA" id="ARBA00022645"/>
    </source>
</evidence>
<dbReference type="SUPFAM" id="SSF53474">
    <property type="entry name" value="alpha/beta-Hydrolases"/>
    <property type="match status" value="1"/>
</dbReference>
<keyword evidence="3 6" id="KW-0645">Protease</keyword>
<comment type="similarity">
    <text evidence="1 6">Belongs to the peptidase S10 family.</text>
</comment>
<sequence length="515" mass="56835">MRVSALFLALGVCGSTLAFRDPNVIHAKQHAARVAHMESVRAAVMGRAQSAASTGVQNITFSNPRASQFYVDGTTIPEVDFDIGPSWAGLIPISNSSHETRQLFFWFFPPGPQGSLDDLLFWTNGGPGCSSLEGLLQENGPFSWSTGTAKPIQNQFSWTNLSSLLYVEQPVGTGFSLGTPTALNENDVASQLVGFFTQFLNIFEELKGKKFWLSGESYAGTYVPYIANFIYENPTMLDLDLQGFWISDPSLSFDVVQEQIPAVDFVHKYENVFAFNSSFMAQLDAQAAACNYTGYVDKFVTFPPSGIFPYPNGLPGGRTARGCDVWDAIFDAAVLINPAFNIYRIFDTFPILWDVLGFPGSFEQAQTLPLYFDRTDVKQAIHAPQEVSWTECSNINVFPHRDGSLPPAFTVLPSVIEKSKRAVIVHGLADFILISEGTRIVIQNMTWGGMQGFQTPIEDDSFVVDGMGVMGTTHTERGLTYFEVVLSGHMVPQYSPKAAFQIMQYLMGFRENPSD</sequence>
<gene>
    <name evidence="7" type="ORF">SISNIDRAFT_457233</name>
</gene>
<dbReference type="GO" id="GO:0006508">
    <property type="term" value="P:proteolysis"/>
    <property type="evidence" value="ECO:0007669"/>
    <property type="project" value="UniProtKB-KW"/>
</dbReference>
<dbReference type="Pfam" id="PF00450">
    <property type="entry name" value="Peptidase_S10"/>
    <property type="match status" value="2"/>
</dbReference>
<evidence type="ECO:0000256" key="1">
    <source>
        <dbReference type="ARBA" id="ARBA00009431"/>
    </source>
</evidence>
<dbReference type="OrthoDB" id="443318at2759"/>
<dbReference type="InterPro" id="IPR001563">
    <property type="entry name" value="Peptidase_S10"/>
</dbReference>
<feature type="signal peptide" evidence="6">
    <location>
        <begin position="1"/>
        <end position="18"/>
    </location>
</feature>
<evidence type="ECO:0000256" key="6">
    <source>
        <dbReference type="RuleBase" id="RU361156"/>
    </source>
</evidence>
<accession>A0A164RUM6</accession>
<organism evidence="7 8">
    <name type="scientific">Sistotremastrum niveocremeum HHB9708</name>
    <dbReference type="NCBI Taxonomy" id="1314777"/>
    <lineage>
        <taxon>Eukaryota</taxon>
        <taxon>Fungi</taxon>
        <taxon>Dikarya</taxon>
        <taxon>Basidiomycota</taxon>
        <taxon>Agaricomycotina</taxon>
        <taxon>Agaricomycetes</taxon>
        <taxon>Sistotremastrales</taxon>
        <taxon>Sistotremastraceae</taxon>
        <taxon>Sertulicium</taxon>
        <taxon>Sertulicium niveocremeum</taxon>
    </lineage>
</organism>
<dbReference type="PANTHER" id="PTHR11802:SF479">
    <property type="entry name" value="CARBOXYPEPTIDASE"/>
    <property type="match status" value="1"/>
</dbReference>
<dbReference type="Gene3D" id="3.40.50.1820">
    <property type="entry name" value="alpha/beta hydrolase"/>
    <property type="match status" value="1"/>
</dbReference>
<proteinExistence type="inferred from homology"/>
<dbReference type="InterPro" id="IPR029058">
    <property type="entry name" value="AB_hydrolase_fold"/>
</dbReference>
<protein>
    <recommendedName>
        <fullName evidence="6">Carboxypeptidase</fullName>
        <ecNumber evidence="6">3.4.16.-</ecNumber>
    </recommendedName>
</protein>
<keyword evidence="8" id="KW-1185">Reference proteome</keyword>
<evidence type="ECO:0000313" key="8">
    <source>
        <dbReference type="Proteomes" id="UP000076722"/>
    </source>
</evidence>
<keyword evidence="5" id="KW-0325">Glycoprotein</keyword>
<evidence type="ECO:0000256" key="5">
    <source>
        <dbReference type="ARBA" id="ARBA00023180"/>
    </source>
</evidence>
<keyword evidence="4 6" id="KW-0378">Hydrolase</keyword>
<dbReference type="InterPro" id="IPR018202">
    <property type="entry name" value="Ser_caboxypep_ser_AS"/>
</dbReference>
<evidence type="ECO:0000256" key="4">
    <source>
        <dbReference type="ARBA" id="ARBA00022801"/>
    </source>
</evidence>
<dbReference type="EC" id="3.4.16.-" evidence="6"/>
<name>A0A164RUM6_9AGAM</name>
<dbReference type="AlphaFoldDB" id="A0A164RUM6"/>